<dbReference type="Pfam" id="PF04226">
    <property type="entry name" value="Transgly_assoc"/>
    <property type="match status" value="1"/>
</dbReference>
<dbReference type="RefSeq" id="WP_015931432.1">
    <property type="nucleotide sequence ID" value="NC_011894.1"/>
</dbReference>
<feature type="transmembrane region" description="Helical" evidence="7">
    <location>
        <begin position="30"/>
        <end position="54"/>
    </location>
</feature>
<dbReference type="eggNOG" id="COG2261">
    <property type="taxonomic scope" value="Bacteria"/>
</dbReference>
<accession>B8IHB1</accession>
<evidence type="ECO:0000256" key="4">
    <source>
        <dbReference type="ARBA" id="ARBA00022692"/>
    </source>
</evidence>
<evidence type="ECO:0000256" key="7">
    <source>
        <dbReference type="SAM" id="Phobius"/>
    </source>
</evidence>
<keyword evidence="6 7" id="KW-0472">Membrane</keyword>
<name>B8IHB1_METNO</name>
<keyword evidence="4 7" id="KW-0812">Transmembrane</keyword>
<evidence type="ECO:0000256" key="1">
    <source>
        <dbReference type="ARBA" id="ARBA00004651"/>
    </source>
</evidence>
<proteinExistence type="inferred from homology"/>
<dbReference type="OrthoDB" id="9811343at2"/>
<dbReference type="EMBL" id="CP001349">
    <property type="protein sequence ID" value="ACL59803.1"/>
    <property type="molecule type" value="Genomic_DNA"/>
</dbReference>
<evidence type="ECO:0000313" key="8">
    <source>
        <dbReference type="EMBL" id="ACL59803.1"/>
    </source>
</evidence>
<gene>
    <name evidence="8" type="ordered locus">Mnod_4946</name>
</gene>
<dbReference type="GO" id="GO:0005886">
    <property type="term" value="C:plasma membrane"/>
    <property type="evidence" value="ECO:0007669"/>
    <property type="project" value="UniProtKB-SubCell"/>
</dbReference>
<keyword evidence="3" id="KW-1003">Cell membrane</keyword>
<protein>
    <submittedName>
        <fullName evidence="8">Transglycosylase-associated protein</fullName>
    </submittedName>
</protein>
<dbReference type="STRING" id="460265.Mnod_4946"/>
<dbReference type="PANTHER" id="PTHR33884:SF7">
    <property type="entry name" value="BSL8023 PROTEIN"/>
    <property type="match status" value="1"/>
</dbReference>
<evidence type="ECO:0000256" key="5">
    <source>
        <dbReference type="ARBA" id="ARBA00022989"/>
    </source>
</evidence>
<dbReference type="HOGENOM" id="CLU_160040_2_0_5"/>
<dbReference type="AlphaFoldDB" id="B8IHB1"/>
<evidence type="ECO:0000256" key="6">
    <source>
        <dbReference type="ARBA" id="ARBA00023136"/>
    </source>
</evidence>
<dbReference type="PANTHER" id="PTHR33884">
    <property type="entry name" value="UPF0410 PROTEIN YMGE"/>
    <property type="match status" value="1"/>
</dbReference>
<keyword evidence="5 7" id="KW-1133">Transmembrane helix</keyword>
<feature type="transmembrane region" description="Helical" evidence="7">
    <location>
        <begin position="6"/>
        <end position="23"/>
    </location>
</feature>
<dbReference type="Proteomes" id="UP000008207">
    <property type="component" value="Chromosome"/>
</dbReference>
<dbReference type="KEGG" id="mno:Mnod_4946"/>
<dbReference type="InterPro" id="IPR007341">
    <property type="entry name" value="Transgly_assoc"/>
</dbReference>
<feature type="transmembrane region" description="Helical" evidence="7">
    <location>
        <begin position="60"/>
        <end position="79"/>
    </location>
</feature>
<comment type="similarity">
    <text evidence="2">Belongs to the UPF0410 family.</text>
</comment>
<reference evidence="8 9" key="1">
    <citation type="submission" date="2009-01" db="EMBL/GenBank/DDBJ databases">
        <title>Complete sequence of chromosome of Methylobacterium nodulans ORS 2060.</title>
        <authorList>
            <consortium name="US DOE Joint Genome Institute"/>
            <person name="Lucas S."/>
            <person name="Copeland A."/>
            <person name="Lapidus A."/>
            <person name="Glavina del Rio T."/>
            <person name="Dalin E."/>
            <person name="Tice H."/>
            <person name="Bruce D."/>
            <person name="Goodwin L."/>
            <person name="Pitluck S."/>
            <person name="Sims D."/>
            <person name="Brettin T."/>
            <person name="Detter J.C."/>
            <person name="Han C."/>
            <person name="Larimer F."/>
            <person name="Land M."/>
            <person name="Hauser L."/>
            <person name="Kyrpides N."/>
            <person name="Ivanova N."/>
            <person name="Marx C.J."/>
            <person name="Richardson P."/>
        </authorList>
    </citation>
    <scope>NUCLEOTIDE SEQUENCE [LARGE SCALE GENOMIC DNA]</scope>
    <source>
        <strain evidence="9">LMG 21967 / CNCM I-2342 / ORS 2060</strain>
    </source>
</reference>
<evidence type="ECO:0000313" key="9">
    <source>
        <dbReference type="Proteomes" id="UP000008207"/>
    </source>
</evidence>
<keyword evidence="9" id="KW-1185">Reference proteome</keyword>
<evidence type="ECO:0000256" key="2">
    <source>
        <dbReference type="ARBA" id="ARBA00011006"/>
    </source>
</evidence>
<comment type="subcellular location">
    <subcellularLocation>
        <location evidence="1">Cell membrane</location>
        <topology evidence="1">Multi-pass membrane protein</topology>
    </subcellularLocation>
</comment>
<organism evidence="8 9">
    <name type="scientific">Methylobacterium nodulans (strain LMG 21967 / CNCM I-2342 / ORS 2060)</name>
    <dbReference type="NCBI Taxonomy" id="460265"/>
    <lineage>
        <taxon>Bacteria</taxon>
        <taxon>Pseudomonadati</taxon>
        <taxon>Pseudomonadota</taxon>
        <taxon>Alphaproteobacteria</taxon>
        <taxon>Hyphomicrobiales</taxon>
        <taxon>Methylobacteriaceae</taxon>
        <taxon>Methylobacterium</taxon>
    </lineage>
</organism>
<sequence length="87" mass="9108">MSILWTIIIGFIAGVIAKLIMPGRNEPSGFILTTILGIVGAFVATFLGQAVGWYGPNQGAGLIASVVGAVIVLAIWGFIQGRRTTTY</sequence>
<evidence type="ECO:0000256" key="3">
    <source>
        <dbReference type="ARBA" id="ARBA00022475"/>
    </source>
</evidence>